<feature type="region of interest" description="Disordered" evidence="2">
    <location>
        <begin position="116"/>
        <end position="169"/>
    </location>
</feature>
<evidence type="ECO:0000313" key="3">
    <source>
        <dbReference type="EMBL" id="KAJ1730119.1"/>
    </source>
</evidence>
<proteinExistence type="predicted"/>
<evidence type="ECO:0000256" key="2">
    <source>
        <dbReference type="SAM" id="MobiDB-lite"/>
    </source>
</evidence>
<name>A0A9W7YD16_9FUNG</name>
<dbReference type="Proteomes" id="UP001143981">
    <property type="component" value="Unassembled WGS sequence"/>
</dbReference>
<feature type="non-terminal residue" evidence="3">
    <location>
        <position position="306"/>
    </location>
</feature>
<feature type="coiled-coil region" evidence="1">
    <location>
        <begin position="208"/>
        <end position="249"/>
    </location>
</feature>
<sequence length="306" mass="33078">MDVSRTATIGRSHRGLDSMRELQMMLAQTSEDGDNAATSADGADRPPPQPSSPAPASPSSETSDEDDIDGETAMNTVYNLLSELGDLNRNNRRAAEALAERFSVLQAQVSRVESMGSDTSLALQQRDSSPPTPIPQQHEPADASSVAAESPRSEITFHTPPTTTGGSAHASLRLESPVTAAAILASVPRYGPILVDGKVQTDTRASDIDDMQQQADMAESENRELRADVERLIAAVRDQQEMAKEYEATLAKALVALRTAAFERHEEISDVQSRYQELLGKEAMLNSRLQDENIRLKVALGNAARL</sequence>
<protein>
    <submittedName>
        <fullName evidence="3">Uncharacterized protein</fullName>
    </submittedName>
</protein>
<evidence type="ECO:0000313" key="4">
    <source>
        <dbReference type="Proteomes" id="UP001143981"/>
    </source>
</evidence>
<dbReference type="EMBL" id="JANBOI010000499">
    <property type="protein sequence ID" value="KAJ1730119.1"/>
    <property type="molecule type" value="Genomic_DNA"/>
</dbReference>
<dbReference type="OrthoDB" id="5578990at2759"/>
<feature type="compositionally biased region" description="Polar residues" evidence="2">
    <location>
        <begin position="116"/>
        <end position="129"/>
    </location>
</feature>
<gene>
    <name evidence="3" type="ORF">LPJ61_003186</name>
</gene>
<keyword evidence="4" id="KW-1185">Reference proteome</keyword>
<feature type="compositionally biased region" description="Pro residues" evidence="2">
    <location>
        <begin position="45"/>
        <end position="56"/>
    </location>
</feature>
<keyword evidence="1" id="KW-0175">Coiled coil</keyword>
<feature type="region of interest" description="Disordered" evidence="2">
    <location>
        <begin position="24"/>
        <end position="73"/>
    </location>
</feature>
<evidence type="ECO:0000256" key="1">
    <source>
        <dbReference type="SAM" id="Coils"/>
    </source>
</evidence>
<reference evidence="3" key="1">
    <citation type="submission" date="2022-07" db="EMBL/GenBank/DDBJ databases">
        <title>Phylogenomic reconstructions and comparative analyses of Kickxellomycotina fungi.</title>
        <authorList>
            <person name="Reynolds N.K."/>
            <person name="Stajich J.E."/>
            <person name="Barry K."/>
            <person name="Grigoriev I.V."/>
            <person name="Crous P."/>
            <person name="Smith M.E."/>
        </authorList>
    </citation>
    <scope>NUCLEOTIDE SEQUENCE</scope>
    <source>
        <strain evidence="3">BCRC 34381</strain>
    </source>
</reference>
<accession>A0A9W7YD16</accession>
<organism evidence="3 4">
    <name type="scientific">Coemansia biformis</name>
    <dbReference type="NCBI Taxonomy" id="1286918"/>
    <lineage>
        <taxon>Eukaryota</taxon>
        <taxon>Fungi</taxon>
        <taxon>Fungi incertae sedis</taxon>
        <taxon>Zoopagomycota</taxon>
        <taxon>Kickxellomycotina</taxon>
        <taxon>Kickxellomycetes</taxon>
        <taxon>Kickxellales</taxon>
        <taxon>Kickxellaceae</taxon>
        <taxon>Coemansia</taxon>
    </lineage>
</organism>
<dbReference type="AlphaFoldDB" id="A0A9W7YD16"/>
<comment type="caution">
    <text evidence="3">The sequence shown here is derived from an EMBL/GenBank/DDBJ whole genome shotgun (WGS) entry which is preliminary data.</text>
</comment>